<dbReference type="AlphaFoldDB" id="A0A7R9KFE8"/>
<dbReference type="Proteomes" id="UP000759131">
    <property type="component" value="Unassembled WGS sequence"/>
</dbReference>
<protein>
    <submittedName>
        <fullName evidence="2">Uncharacterized protein</fullName>
    </submittedName>
</protein>
<dbReference type="Gene3D" id="3.80.10.10">
    <property type="entry name" value="Ribonuclease Inhibitor"/>
    <property type="match status" value="1"/>
</dbReference>
<dbReference type="InterPro" id="IPR032675">
    <property type="entry name" value="LRR_dom_sf"/>
</dbReference>
<organism evidence="2">
    <name type="scientific">Medioppia subpectinata</name>
    <dbReference type="NCBI Taxonomy" id="1979941"/>
    <lineage>
        <taxon>Eukaryota</taxon>
        <taxon>Metazoa</taxon>
        <taxon>Ecdysozoa</taxon>
        <taxon>Arthropoda</taxon>
        <taxon>Chelicerata</taxon>
        <taxon>Arachnida</taxon>
        <taxon>Acari</taxon>
        <taxon>Acariformes</taxon>
        <taxon>Sarcoptiformes</taxon>
        <taxon>Oribatida</taxon>
        <taxon>Brachypylina</taxon>
        <taxon>Oppioidea</taxon>
        <taxon>Oppiidae</taxon>
        <taxon>Medioppia</taxon>
    </lineage>
</organism>
<dbReference type="Pfam" id="PF13306">
    <property type="entry name" value="LRR_5"/>
    <property type="match status" value="1"/>
</dbReference>
<keyword evidence="1" id="KW-0732">Signal</keyword>
<name>A0A7R9KFE8_9ACAR</name>
<evidence type="ECO:0000313" key="3">
    <source>
        <dbReference type="Proteomes" id="UP000759131"/>
    </source>
</evidence>
<dbReference type="InterPro" id="IPR026906">
    <property type="entry name" value="LRR_5"/>
</dbReference>
<feature type="chain" id="PRO_5036210882" evidence="1">
    <location>
        <begin position="19"/>
        <end position="290"/>
    </location>
</feature>
<reference evidence="2" key="1">
    <citation type="submission" date="2020-11" db="EMBL/GenBank/DDBJ databases">
        <authorList>
            <person name="Tran Van P."/>
        </authorList>
    </citation>
    <scope>NUCLEOTIDE SEQUENCE</scope>
</reference>
<dbReference type="EMBL" id="CAJPIZ010000825">
    <property type="protein sequence ID" value="CAG2102351.1"/>
    <property type="molecule type" value="Genomic_DNA"/>
</dbReference>
<evidence type="ECO:0000256" key="1">
    <source>
        <dbReference type="SAM" id="SignalP"/>
    </source>
</evidence>
<feature type="non-terminal residue" evidence="2">
    <location>
        <position position="290"/>
    </location>
</feature>
<sequence>MNLTWIIVLNENVRLITSACPDPSVITPYGCTDLIMMFVLNQNVRIITCECPDPSVILPYGCTGCQYNYIECYGDNDFDLAEMFKKLSQTLEPEQKHFHRFKFSNTNVTEIKANTFMDIVFSQIEISYTNLVHIHPDAFMYTYNTTDTLYIKNNPQLEPDTIYDVMSRFTNATFIEDYHNAKFTMMPANAFSNSKQSKLKRLHIWSSETTIGSHAINRLYSLRDIMFGAPVNHIMANAFTIDRPSNDSLDINLNYCWLNETSFEPGSLTGINRPTAIYMGNQHTNIVYLS</sequence>
<feature type="signal peptide" evidence="1">
    <location>
        <begin position="1"/>
        <end position="18"/>
    </location>
</feature>
<evidence type="ECO:0000313" key="2">
    <source>
        <dbReference type="EMBL" id="CAD7621921.1"/>
    </source>
</evidence>
<keyword evidence="3" id="KW-1185">Reference proteome</keyword>
<dbReference type="OrthoDB" id="5954366at2759"/>
<proteinExistence type="predicted"/>
<gene>
    <name evidence="2" type="ORF">OSB1V03_LOCUS2390</name>
</gene>
<accession>A0A7R9KFE8</accession>
<dbReference type="EMBL" id="OC855400">
    <property type="protein sequence ID" value="CAD7621921.1"/>
    <property type="molecule type" value="Genomic_DNA"/>
</dbReference>
<dbReference type="SUPFAM" id="SSF52058">
    <property type="entry name" value="L domain-like"/>
    <property type="match status" value="1"/>
</dbReference>